<dbReference type="InterPro" id="IPR050872">
    <property type="entry name" value="PPR_P_subfamily"/>
</dbReference>
<protein>
    <submittedName>
        <fullName evidence="3">Uncharacterized protein</fullName>
    </submittedName>
</protein>
<dbReference type="PANTHER" id="PTHR46128:SF329">
    <property type="entry name" value="MITOCHONDRIAL GROUP I INTRON SPLICING FACTOR DMR1"/>
    <property type="match status" value="1"/>
</dbReference>
<comment type="caution">
    <text evidence="3">The sequence shown here is derived from an EMBL/GenBank/DDBJ whole genome shotgun (WGS) entry which is preliminary data.</text>
</comment>
<proteinExistence type="inferred from homology"/>
<dbReference type="EMBL" id="PYSW02000053">
    <property type="protein sequence ID" value="KAG2373582.1"/>
    <property type="molecule type" value="Genomic_DNA"/>
</dbReference>
<dbReference type="InterPro" id="IPR002885">
    <property type="entry name" value="PPR_rpt"/>
</dbReference>
<evidence type="ECO:0000256" key="1">
    <source>
        <dbReference type="ARBA" id="ARBA00007626"/>
    </source>
</evidence>
<reference evidence="3 4" key="1">
    <citation type="journal article" date="2018" name="BMC Genomics">
        <title>The genome of Naegleria lovaniensis, the basis for a comparative approach to unravel pathogenicity factors of the human pathogenic amoeba N. fowleri.</title>
        <authorList>
            <person name="Liechti N."/>
            <person name="Schurch N."/>
            <person name="Bruggmann R."/>
            <person name="Wittwer M."/>
        </authorList>
    </citation>
    <scope>NUCLEOTIDE SEQUENCE [LARGE SCALE GENOMIC DNA]</scope>
    <source>
        <strain evidence="3 4">ATCC 30569</strain>
    </source>
</reference>
<evidence type="ECO:0000313" key="3">
    <source>
        <dbReference type="EMBL" id="KAG2373582.1"/>
    </source>
</evidence>
<keyword evidence="4" id="KW-1185">Reference proteome</keyword>
<evidence type="ECO:0000256" key="2">
    <source>
        <dbReference type="SAM" id="MobiDB-lite"/>
    </source>
</evidence>
<feature type="region of interest" description="Disordered" evidence="2">
    <location>
        <begin position="100"/>
        <end position="134"/>
    </location>
</feature>
<feature type="compositionally biased region" description="Polar residues" evidence="2">
    <location>
        <begin position="217"/>
        <end position="232"/>
    </location>
</feature>
<dbReference type="NCBIfam" id="TIGR00756">
    <property type="entry name" value="PPR"/>
    <property type="match status" value="1"/>
</dbReference>
<organism evidence="3 4">
    <name type="scientific">Naegleria lovaniensis</name>
    <name type="common">Amoeba</name>
    <dbReference type="NCBI Taxonomy" id="51637"/>
    <lineage>
        <taxon>Eukaryota</taxon>
        <taxon>Discoba</taxon>
        <taxon>Heterolobosea</taxon>
        <taxon>Tetramitia</taxon>
        <taxon>Eutetramitia</taxon>
        <taxon>Vahlkampfiidae</taxon>
        <taxon>Naegleria</taxon>
    </lineage>
</organism>
<evidence type="ECO:0000313" key="4">
    <source>
        <dbReference type="Proteomes" id="UP000816034"/>
    </source>
</evidence>
<name>A0AA88KI67_NAELO</name>
<dbReference type="RefSeq" id="XP_044542756.1">
    <property type="nucleotide sequence ID" value="XM_044687768.1"/>
</dbReference>
<accession>A0AA88KI67</accession>
<dbReference type="AlphaFoldDB" id="A0AA88KI67"/>
<dbReference type="Proteomes" id="UP000816034">
    <property type="component" value="Unassembled WGS sequence"/>
</dbReference>
<dbReference type="PANTHER" id="PTHR46128">
    <property type="entry name" value="MITOCHONDRIAL GROUP I INTRON SPLICING FACTOR CCM1"/>
    <property type="match status" value="1"/>
</dbReference>
<feature type="region of interest" description="Disordered" evidence="2">
    <location>
        <begin position="197"/>
        <end position="234"/>
    </location>
</feature>
<feature type="compositionally biased region" description="Low complexity" evidence="2">
    <location>
        <begin position="200"/>
        <end position="209"/>
    </location>
</feature>
<dbReference type="SUPFAM" id="SSF48452">
    <property type="entry name" value="TPR-like"/>
    <property type="match status" value="1"/>
</dbReference>
<sequence length="748" mass="86803">MFKHLASNTFHHDRSCQGQFCLWMYYGRVDEFSPCKMIWKKVSVRKHMMHHEIRKAYFSKATTCNAATTTNSTDMANAKHFKTSTNCHDIEDHLCGNQYQAKINPDNSPSTPQNEESLSKKPSNNQDATTTSSIHVDNLSLSPFKTFMKRSSMILSKPNIVLNKNVFPTLAPSNKAALKFMTNSPEEQKKVLNVEHQHQQRISTSQSSSELLETAANADSSATLQRTKTTKPTPELDSFLSQCQYDKIRLFKGKSQDEELIRQYLEFIEPYPSIIVLNNKLDNLAKRQKHSQSESIFKELIYYLAVLNVYHLADHGITVLRPNHFTMNIMMMSYMTVGNVNAVQALYDSIQLWTRKQPNYINFITLLTSFCRAGNFQALSKYFEEFVDGKLDFVRNLQQQPNLPSSVFSVVFKSLLDMGELSALESTYEKFIAMQLKPCLYTQNIMINFYRKQKNYSKCLELFEQYQQICEPDRNLIHSIMIVYGEMGEIQQVEKLFAKIGNSTTDFTFTIMTNAYCASGLVVQAEEFFSRVVHRDDKLLFSMMRMYSKLGLLEKLQEMFDLVGKKTVECISLYIDGLAQSGNYSRVEEWVKQIPKHLQNSGTIWSCRLQSAVKSINEFADHEEYLRVVKRIFHDRPKILTPKKHRYANKLLERALSIHLARRSMKFEAEHALKPIEESIDEVYRQFAEEQVQQAKSGSEEAKFQTWTPRKEQLALNKNSIYRPDYVSPYEQFLKNYDARKKLKLTEE</sequence>
<dbReference type="InterPro" id="IPR011990">
    <property type="entry name" value="TPR-like_helical_dom_sf"/>
</dbReference>
<gene>
    <name evidence="3" type="ORF">C9374_012045</name>
</gene>
<dbReference type="GeneID" id="68104499"/>
<comment type="similarity">
    <text evidence="1">Belongs to the PPR family. P subfamily.</text>
</comment>
<dbReference type="Pfam" id="PF01535">
    <property type="entry name" value="PPR"/>
    <property type="match status" value="2"/>
</dbReference>
<dbReference type="Gene3D" id="1.25.40.10">
    <property type="entry name" value="Tetratricopeptide repeat domain"/>
    <property type="match status" value="3"/>
</dbReference>